<proteinExistence type="inferred from homology"/>
<accession>A0AAV5AGI2</accession>
<evidence type="ECO:0000256" key="2">
    <source>
        <dbReference type="ARBA" id="ARBA00023128"/>
    </source>
</evidence>
<feature type="region of interest" description="Disordered" evidence="5">
    <location>
        <begin position="56"/>
        <end position="140"/>
    </location>
</feature>
<dbReference type="SMART" id="SM01155">
    <property type="entry name" value="DUF1713"/>
    <property type="match status" value="1"/>
</dbReference>
<feature type="compositionally biased region" description="Basic residues" evidence="5">
    <location>
        <begin position="274"/>
        <end position="302"/>
    </location>
</feature>
<evidence type="ECO:0000313" key="8">
    <source>
        <dbReference type="Proteomes" id="UP001050691"/>
    </source>
</evidence>
<evidence type="ECO:0000256" key="3">
    <source>
        <dbReference type="ARBA" id="ARBA00035647"/>
    </source>
</evidence>
<keyword evidence="2" id="KW-0496">Mitochondrion</keyword>
<keyword evidence="8" id="KW-1185">Reference proteome</keyword>
<dbReference type="AlphaFoldDB" id="A0AAV5AGI2"/>
<dbReference type="PANTHER" id="PTHR32035:SF3">
    <property type="entry name" value="SMALL RIBOSOMAL SUBUNIT PROTEIN MS38"/>
    <property type="match status" value="1"/>
</dbReference>
<evidence type="ECO:0000256" key="5">
    <source>
        <dbReference type="SAM" id="MobiDB-lite"/>
    </source>
</evidence>
<comment type="subcellular location">
    <subcellularLocation>
        <location evidence="1">Mitochondrion</location>
    </subcellularLocation>
</comment>
<feature type="region of interest" description="Disordered" evidence="5">
    <location>
        <begin position="265"/>
        <end position="302"/>
    </location>
</feature>
<sequence length="302" mass="33468">MSWVTLGPTYTMAALGRLMRPTNLVSSRRLYSVFSSKPGGGRYFNSAKPHKVVATNHSTKRNIDEQSSSSSSSSSSPVTTTKNSSAEIEDGKVLTSQTAEDIQSSSGKAPTTLSSNVNTQTQTQTPPPAEPSTPRVPFHSSFTAQTYPLHQFFSVHRPLLNLSLPTSALFEPSKVSSDESAIFTTGSDSALGIEQQQFQQQLDEYNTDADADTARQLARALAINRLGGAVNWDEALARLGDIESIIAQERLGERVNMTPLTEWTEEEMSLDSTKRKRRKKMTKHKFKKRRRLQRAERRKMGK</sequence>
<dbReference type="InterPro" id="IPR013177">
    <property type="entry name" value="Ribosomal_mS38_C"/>
</dbReference>
<name>A0AAV5AGI2_9AGAM</name>
<dbReference type="EMBL" id="BPWL01000007">
    <property type="protein sequence ID" value="GJJ12618.1"/>
    <property type="molecule type" value="Genomic_DNA"/>
</dbReference>
<evidence type="ECO:0000256" key="1">
    <source>
        <dbReference type="ARBA" id="ARBA00004173"/>
    </source>
</evidence>
<feature type="compositionally biased region" description="Polar residues" evidence="5">
    <location>
        <begin position="94"/>
        <end position="118"/>
    </location>
</feature>
<protein>
    <recommendedName>
        <fullName evidence="4">Small ribosomal subunit protein mS38</fullName>
    </recommendedName>
</protein>
<dbReference type="Proteomes" id="UP001050691">
    <property type="component" value="Unassembled WGS sequence"/>
</dbReference>
<evidence type="ECO:0000259" key="6">
    <source>
        <dbReference type="SMART" id="SM01155"/>
    </source>
</evidence>
<dbReference type="PANTHER" id="PTHR32035">
    <property type="entry name" value="AURORA KINASE A-INTERACTING PROTEIN"/>
    <property type="match status" value="1"/>
</dbReference>
<feature type="compositionally biased region" description="Low complexity" evidence="5">
    <location>
        <begin position="67"/>
        <end position="76"/>
    </location>
</feature>
<reference evidence="7" key="1">
    <citation type="submission" date="2021-10" db="EMBL/GenBank/DDBJ databases">
        <title>De novo Genome Assembly of Clathrus columnatus (Basidiomycota, Fungi) Using Illumina and Nanopore Sequence Data.</title>
        <authorList>
            <person name="Ogiso-Tanaka E."/>
            <person name="Itagaki H."/>
            <person name="Hosoya T."/>
            <person name="Hosaka K."/>
        </authorList>
    </citation>
    <scope>NUCLEOTIDE SEQUENCE</scope>
    <source>
        <strain evidence="7">MO-923</strain>
    </source>
</reference>
<evidence type="ECO:0000256" key="4">
    <source>
        <dbReference type="ARBA" id="ARBA00035682"/>
    </source>
</evidence>
<organism evidence="7 8">
    <name type="scientific">Clathrus columnatus</name>
    <dbReference type="NCBI Taxonomy" id="1419009"/>
    <lineage>
        <taxon>Eukaryota</taxon>
        <taxon>Fungi</taxon>
        <taxon>Dikarya</taxon>
        <taxon>Basidiomycota</taxon>
        <taxon>Agaricomycotina</taxon>
        <taxon>Agaricomycetes</taxon>
        <taxon>Phallomycetidae</taxon>
        <taxon>Phallales</taxon>
        <taxon>Clathraceae</taxon>
        <taxon>Clathrus</taxon>
    </lineage>
</organism>
<comment type="similarity">
    <text evidence="3">Belongs to the mitochondrion-specific ribosomal protein mS38 family.</text>
</comment>
<dbReference type="GO" id="GO:0005739">
    <property type="term" value="C:mitochondrion"/>
    <property type="evidence" value="ECO:0007669"/>
    <property type="project" value="UniProtKB-SubCell"/>
</dbReference>
<dbReference type="Pfam" id="PF08213">
    <property type="entry name" value="COX24_C"/>
    <property type="match status" value="1"/>
</dbReference>
<gene>
    <name evidence="7" type="ORF">Clacol_006861</name>
</gene>
<evidence type="ECO:0000313" key="7">
    <source>
        <dbReference type="EMBL" id="GJJ12618.1"/>
    </source>
</evidence>
<feature type="compositionally biased region" description="Polar residues" evidence="5">
    <location>
        <begin position="77"/>
        <end position="86"/>
    </location>
</feature>
<feature type="domain" description="Ribosomal protein mS38 C-terminal" evidence="6">
    <location>
        <begin position="269"/>
        <end position="302"/>
    </location>
</feature>
<comment type="caution">
    <text evidence="7">The sequence shown here is derived from an EMBL/GenBank/DDBJ whole genome shotgun (WGS) entry which is preliminary data.</text>
</comment>